<dbReference type="Pfam" id="PF22366">
    <property type="entry name" value="NDH2_C"/>
    <property type="match status" value="1"/>
</dbReference>
<dbReference type="EMBL" id="CAXAMM010039135">
    <property type="protein sequence ID" value="CAK9084190.1"/>
    <property type="molecule type" value="Genomic_DNA"/>
</dbReference>
<evidence type="ECO:0000256" key="8">
    <source>
        <dbReference type="ARBA" id="ARBA00049010"/>
    </source>
</evidence>
<dbReference type="EC" id="1.6.5.9" evidence="2"/>
<evidence type="ECO:0000256" key="6">
    <source>
        <dbReference type="ARBA" id="ARBA00023027"/>
    </source>
</evidence>
<protein>
    <recommendedName>
        <fullName evidence="2">NADH:ubiquinone reductase (non-electrogenic)</fullName>
        <ecNumber evidence="2">1.6.5.9</ecNumber>
    </recommendedName>
</protein>
<evidence type="ECO:0000259" key="9">
    <source>
        <dbReference type="Pfam" id="PF22366"/>
    </source>
</evidence>
<evidence type="ECO:0000256" key="1">
    <source>
        <dbReference type="ARBA" id="ARBA00005272"/>
    </source>
</evidence>
<feature type="domain" description="External alternative NADH-ubiquinone oxidoreductase-like C-terminal" evidence="9">
    <location>
        <begin position="93"/>
        <end position="154"/>
    </location>
</feature>
<comment type="similarity">
    <text evidence="1">Belongs to the NADH dehydrogenase family.</text>
</comment>
<evidence type="ECO:0000256" key="7">
    <source>
        <dbReference type="ARBA" id="ARBA00047599"/>
    </source>
</evidence>
<keyword evidence="11" id="KW-1185">Reference proteome</keyword>
<evidence type="ECO:0000256" key="3">
    <source>
        <dbReference type="ARBA" id="ARBA00022630"/>
    </source>
</evidence>
<organism evidence="10 11">
    <name type="scientific">Durusdinium trenchii</name>
    <dbReference type="NCBI Taxonomy" id="1381693"/>
    <lineage>
        <taxon>Eukaryota</taxon>
        <taxon>Sar</taxon>
        <taxon>Alveolata</taxon>
        <taxon>Dinophyceae</taxon>
        <taxon>Suessiales</taxon>
        <taxon>Symbiodiniaceae</taxon>
        <taxon>Durusdinium</taxon>
    </lineage>
</organism>
<evidence type="ECO:0000313" key="11">
    <source>
        <dbReference type="Proteomes" id="UP001642464"/>
    </source>
</evidence>
<comment type="caution">
    <text evidence="10">The sequence shown here is derived from an EMBL/GenBank/DDBJ whole genome shotgun (WGS) entry which is preliminary data.</text>
</comment>
<keyword evidence="6" id="KW-0520">NAD</keyword>
<proteinExistence type="inferred from homology"/>
<keyword evidence="3" id="KW-0285">Flavoprotein</keyword>
<sequence>GASDEFPQLEEYAQYLSAVVDEESNPRINAIAKEFKGLLERIDANLQPFPPTAQVAAQQGKYLSSLFNQAILDGDIDSFTEVATASGPFTYFHKGSLAYLGGGSAAFDLPVIGPITGPAAGVAWKLYETSAQLSWKNRALVGLDWLRGEVFGRDTSRIA</sequence>
<dbReference type="InterPro" id="IPR045024">
    <property type="entry name" value="NDH-2"/>
</dbReference>
<gene>
    <name evidence="10" type="ORF">SCF082_LOCUS39945</name>
</gene>
<evidence type="ECO:0000256" key="4">
    <source>
        <dbReference type="ARBA" id="ARBA00022827"/>
    </source>
</evidence>
<comment type="catalytic activity">
    <reaction evidence="8">
        <text>a ubiquinone + NADH + H(+) = a ubiquinol + NAD(+)</text>
        <dbReference type="Rhea" id="RHEA:23152"/>
        <dbReference type="Rhea" id="RHEA-COMP:9565"/>
        <dbReference type="Rhea" id="RHEA-COMP:9566"/>
        <dbReference type="ChEBI" id="CHEBI:15378"/>
        <dbReference type="ChEBI" id="CHEBI:16389"/>
        <dbReference type="ChEBI" id="CHEBI:17976"/>
        <dbReference type="ChEBI" id="CHEBI:57540"/>
        <dbReference type="ChEBI" id="CHEBI:57945"/>
    </reaction>
</comment>
<dbReference type="PANTHER" id="PTHR43706:SF47">
    <property type="entry name" value="EXTERNAL NADH-UBIQUINONE OXIDOREDUCTASE 1, MITOCHONDRIAL-RELATED"/>
    <property type="match status" value="1"/>
</dbReference>
<comment type="catalytic activity">
    <reaction evidence="7">
        <text>a quinone + NADH + H(+) = a quinol + NAD(+)</text>
        <dbReference type="Rhea" id="RHEA:46160"/>
        <dbReference type="ChEBI" id="CHEBI:15378"/>
        <dbReference type="ChEBI" id="CHEBI:24646"/>
        <dbReference type="ChEBI" id="CHEBI:57540"/>
        <dbReference type="ChEBI" id="CHEBI:57945"/>
        <dbReference type="ChEBI" id="CHEBI:132124"/>
        <dbReference type="EC" id="1.6.5.9"/>
    </reaction>
</comment>
<evidence type="ECO:0000313" key="10">
    <source>
        <dbReference type="EMBL" id="CAK9084190.1"/>
    </source>
</evidence>
<reference evidence="10 11" key="1">
    <citation type="submission" date="2024-02" db="EMBL/GenBank/DDBJ databases">
        <authorList>
            <person name="Chen Y."/>
            <person name="Shah S."/>
            <person name="Dougan E. K."/>
            <person name="Thang M."/>
            <person name="Chan C."/>
        </authorList>
    </citation>
    <scope>NUCLEOTIDE SEQUENCE [LARGE SCALE GENOMIC DNA]</scope>
</reference>
<feature type="non-terminal residue" evidence="10">
    <location>
        <position position="1"/>
    </location>
</feature>
<keyword evidence="4" id="KW-0274">FAD</keyword>
<accession>A0ABP0Q9K2</accession>
<dbReference type="Gene3D" id="3.50.50.100">
    <property type="match status" value="1"/>
</dbReference>
<dbReference type="Proteomes" id="UP001642464">
    <property type="component" value="Unassembled WGS sequence"/>
</dbReference>
<dbReference type="PANTHER" id="PTHR43706">
    <property type="entry name" value="NADH DEHYDROGENASE"/>
    <property type="match status" value="1"/>
</dbReference>
<name>A0ABP0Q9K2_9DINO</name>
<evidence type="ECO:0000256" key="5">
    <source>
        <dbReference type="ARBA" id="ARBA00023002"/>
    </source>
</evidence>
<dbReference type="InterPro" id="IPR054585">
    <property type="entry name" value="NDH2-like_C"/>
</dbReference>
<evidence type="ECO:0000256" key="2">
    <source>
        <dbReference type="ARBA" id="ARBA00012637"/>
    </source>
</evidence>
<keyword evidence="5" id="KW-0560">Oxidoreductase</keyword>